<dbReference type="EMBL" id="BONQ01000129">
    <property type="protein sequence ID" value="GIG50263.1"/>
    <property type="molecule type" value="Genomic_DNA"/>
</dbReference>
<comment type="caution">
    <text evidence="1">The sequence shown here is derived from an EMBL/GenBank/DDBJ whole genome shotgun (WGS) entry which is preliminary data.</text>
</comment>
<reference evidence="1" key="1">
    <citation type="submission" date="2021-01" db="EMBL/GenBank/DDBJ databases">
        <title>Whole genome shotgun sequence of Dactylosporangium siamense NBRC 106093.</title>
        <authorList>
            <person name="Komaki H."/>
            <person name="Tamura T."/>
        </authorList>
    </citation>
    <scope>NUCLEOTIDE SEQUENCE</scope>
    <source>
        <strain evidence="1">NBRC 106093</strain>
    </source>
</reference>
<dbReference type="SUPFAM" id="SSF53756">
    <property type="entry name" value="UDP-Glycosyltransferase/glycogen phosphorylase"/>
    <property type="match status" value="1"/>
</dbReference>
<protein>
    <recommendedName>
        <fullName evidence="3">Glycosyltransferase</fullName>
    </recommendedName>
</protein>
<evidence type="ECO:0000313" key="1">
    <source>
        <dbReference type="EMBL" id="GIG50263.1"/>
    </source>
</evidence>
<dbReference type="Gene3D" id="3.40.50.2000">
    <property type="entry name" value="Glycogen Phosphorylase B"/>
    <property type="match status" value="1"/>
</dbReference>
<gene>
    <name evidence="1" type="ORF">Dsi01nite_083040</name>
</gene>
<proteinExistence type="predicted"/>
<evidence type="ECO:0000313" key="2">
    <source>
        <dbReference type="Proteomes" id="UP000660611"/>
    </source>
</evidence>
<dbReference type="RefSeq" id="WP_203851915.1">
    <property type="nucleotide sequence ID" value="NZ_BAAAVW010000027.1"/>
</dbReference>
<dbReference type="PANTHER" id="PTHR12526">
    <property type="entry name" value="GLYCOSYLTRANSFERASE"/>
    <property type="match status" value="1"/>
</dbReference>
<dbReference type="GO" id="GO:0016757">
    <property type="term" value="F:glycosyltransferase activity"/>
    <property type="evidence" value="ECO:0007669"/>
    <property type="project" value="TreeGrafter"/>
</dbReference>
<dbReference type="Proteomes" id="UP000660611">
    <property type="component" value="Unassembled WGS sequence"/>
</dbReference>
<accession>A0A919UH24</accession>
<dbReference type="AlphaFoldDB" id="A0A919UH24"/>
<sequence length="383" mass="42324">MSRLIMVAKSLWHPSIRREHALATEACSHGVEVTFIEAPSDVRSVRVSTTGPWLRGLCSATPRQLRDGLDIVSRSTLAPGHRHSAAASADNALLRRQIGSVLSRSPRSARPTVVVNLPWQWPATARLPIRRIFDAADDWDALLGGSRPHVRAMYHRIADEADAIIVANPTLRDLFPGRTVELVANGTPADLVVDAVRPRPHDRRLVYAGTLSHRFDVDLIRAVLDLLPGWRLDLYGESRYPGHRDEPAREFRDLLRQCPDRIRWHGVLDRDDLGQAIDAADVAVVPHRAAQSRGQSSMKLADYAARGRPIVSTGWDTNPDAEQPPNTWMAANAEEFAAAVVQAYADAGDIDGAVAWARQRTWPSRWPLWSAAAFGSQPVPADR</sequence>
<dbReference type="Pfam" id="PF13692">
    <property type="entry name" value="Glyco_trans_1_4"/>
    <property type="match status" value="1"/>
</dbReference>
<keyword evidence="2" id="KW-1185">Reference proteome</keyword>
<organism evidence="1 2">
    <name type="scientific">Dactylosporangium siamense</name>
    <dbReference type="NCBI Taxonomy" id="685454"/>
    <lineage>
        <taxon>Bacteria</taxon>
        <taxon>Bacillati</taxon>
        <taxon>Actinomycetota</taxon>
        <taxon>Actinomycetes</taxon>
        <taxon>Micromonosporales</taxon>
        <taxon>Micromonosporaceae</taxon>
        <taxon>Dactylosporangium</taxon>
    </lineage>
</organism>
<dbReference type="PANTHER" id="PTHR12526:SF600">
    <property type="entry name" value="GLYCOSYL TRANSFERASE GROUP 1"/>
    <property type="match status" value="1"/>
</dbReference>
<name>A0A919UH24_9ACTN</name>
<evidence type="ECO:0008006" key="3">
    <source>
        <dbReference type="Google" id="ProtNLM"/>
    </source>
</evidence>